<dbReference type="PANTHER" id="PTHR22939:SF129">
    <property type="entry name" value="SERINE PROTEASE HTRA2, MITOCHONDRIAL"/>
    <property type="match status" value="1"/>
</dbReference>
<dbReference type="PANTHER" id="PTHR22939">
    <property type="entry name" value="SERINE PROTEASE FAMILY S1C HTRA-RELATED"/>
    <property type="match status" value="1"/>
</dbReference>
<dbReference type="Gene3D" id="2.40.10.120">
    <property type="match status" value="1"/>
</dbReference>
<evidence type="ECO:0000256" key="1">
    <source>
        <dbReference type="ARBA" id="ARBA00010541"/>
    </source>
</evidence>
<keyword evidence="2 6" id="KW-0645">Protease</keyword>
<dbReference type="InterPro" id="IPR001478">
    <property type="entry name" value="PDZ"/>
</dbReference>
<evidence type="ECO:0000256" key="2">
    <source>
        <dbReference type="ARBA" id="ARBA00022670"/>
    </source>
</evidence>
<sequence>MVERGKRSHTRSTAFMEFIRNTMKRRLLLFAAFVLFGASVVPASAGAEASFRAVKVKDKVYVEAEALEQIAGGKGTYDNKSNTYRFKSNDIPAIVEKVSPSVVSIIGRQVDAEDNSDNWLSHGTGVVIRKDGWIVTNAHVILALKKPVVVTPEGKSYAVSKWFADEESDIALIKIAAQNMKPAVFVRPNSTLKVGEAVVALGTPVSFMLRNSATSGIISGIDRAVDSSYKLIQTDAAINPGNSGGPLVNMRGEVIGINSMKFAAVGIENMGFTIPADTVTMVVQHFFKYSKMKRASIGVELEESWAAYVGLPTDDPIRVTNVVSPQAKKAGIAEGDVLYAINGKPVKTLVDVNEVLKVYLPGQQVKLTMQAKGNLVTKVVALSEATKPAVKKESEVDKNME</sequence>
<evidence type="ECO:0000313" key="6">
    <source>
        <dbReference type="EMBL" id="MCY9759603.1"/>
    </source>
</evidence>
<dbReference type="Gene3D" id="2.30.42.10">
    <property type="match status" value="1"/>
</dbReference>
<proteinExistence type="inferred from homology"/>
<keyword evidence="4" id="KW-0720">Serine protease</keyword>
<evidence type="ECO:0000313" key="7">
    <source>
        <dbReference type="Proteomes" id="UP001527181"/>
    </source>
</evidence>
<dbReference type="GO" id="GO:0008233">
    <property type="term" value="F:peptidase activity"/>
    <property type="evidence" value="ECO:0007669"/>
    <property type="project" value="UniProtKB-KW"/>
</dbReference>
<dbReference type="GO" id="GO:0006508">
    <property type="term" value="P:proteolysis"/>
    <property type="evidence" value="ECO:0007669"/>
    <property type="project" value="UniProtKB-KW"/>
</dbReference>
<keyword evidence="3" id="KW-0378">Hydrolase</keyword>
<comment type="similarity">
    <text evidence="1">Belongs to the peptidase S1C family.</text>
</comment>
<dbReference type="PRINTS" id="PR00834">
    <property type="entry name" value="PROTEASES2C"/>
</dbReference>
<comment type="caution">
    <text evidence="6">The sequence shown here is derived from an EMBL/GenBank/DDBJ whole genome shotgun (WGS) entry which is preliminary data.</text>
</comment>
<keyword evidence="7" id="KW-1185">Reference proteome</keyword>
<dbReference type="InterPro" id="IPR036034">
    <property type="entry name" value="PDZ_sf"/>
</dbReference>
<dbReference type="SMART" id="SM00228">
    <property type="entry name" value="PDZ"/>
    <property type="match status" value="1"/>
</dbReference>
<gene>
    <name evidence="6" type="ORF">M5X12_03340</name>
</gene>
<evidence type="ECO:0000256" key="4">
    <source>
        <dbReference type="ARBA" id="ARBA00022825"/>
    </source>
</evidence>
<dbReference type="SUPFAM" id="SSF50494">
    <property type="entry name" value="Trypsin-like serine proteases"/>
    <property type="match status" value="1"/>
</dbReference>
<dbReference type="Proteomes" id="UP001527181">
    <property type="component" value="Unassembled WGS sequence"/>
</dbReference>
<dbReference type="SUPFAM" id="SSF50156">
    <property type="entry name" value="PDZ domain-like"/>
    <property type="match status" value="1"/>
</dbReference>
<protein>
    <submittedName>
        <fullName evidence="6">S1C family serine protease</fullName>
    </submittedName>
</protein>
<dbReference type="Pfam" id="PF13180">
    <property type="entry name" value="PDZ_2"/>
    <property type="match status" value="1"/>
</dbReference>
<feature type="domain" description="PDZ" evidence="5">
    <location>
        <begin position="295"/>
        <end position="373"/>
    </location>
</feature>
<dbReference type="InterPro" id="IPR009003">
    <property type="entry name" value="Peptidase_S1_PA"/>
</dbReference>
<reference evidence="6 7" key="1">
    <citation type="submission" date="2022-05" db="EMBL/GenBank/DDBJ databases">
        <title>Genome Sequencing of Bee-Associated Microbes.</title>
        <authorList>
            <person name="Dunlap C."/>
        </authorList>
    </citation>
    <scope>NUCLEOTIDE SEQUENCE [LARGE SCALE GENOMIC DNA]</scope>
    <source>
        <strain evidence="6 7">NRRL B-04010</strain>
    </source>
</reference>
<accession>A0ABT4GSC0</accession>
<evidence type="ECO:0000259" key="5">
    <source>
        <dbReference type="SMART" id="SM00228"/>
    </source>
</evidence>
<dbReference type="InterPro" id="IPR001940">
    <property type="entry name" value="Peptidase_S1C"/>
</dbReference>
<dbReference type="EMBL" id="JAMDNP010000005">
    <property type="protein sequence ID" value="MCY9759603.1"/>
    <property type="molecule type" value="Genomic_DNA"/>
</dbReference>
<dbReference type="Pfam" id="PF13365">
    <property type="entry name" value="Trypsin_2"/>
    <property type="match status" value="1"/>
</dbReference>
<evidence type="ECO:0000256" key="3">
    <source>
        <dbReference type="ARBA" id="ARBA00022801"/>
    </source>
</evidence>
<organism evidence="6 7">
    <name type="scientific">Paenibacillus alvei</name>
    <name type="common">Bacillus alvei</name>
    <dbReference type="NCBI Taxonomy" id="44250"/>
    <lineage>
        <taxon>Bacteria</taxon>
        <taxon>Bacillati</taxon>
        <taxon>Bacillota</taxon>
        <taxon>Bacilli</taxon>
        <taxon>Bacillales</taxon>
        <taxon>Paenibacillaceae</taxon>
        <taxon>Paenibacillus</taxon>
    </lineage>
</organism>
<name>A0ABT4GSC0_PAEAL</name>
<dbReference type="RefSeq" id="WP_262866477.1">
    <property type="nucleotide sequence ID" value="NZ_JAMDLX010000022.1"/>
</dbReference>
<dbReference type="GeneID" id="94488394"/>